<evidence type="ECO:0000256" key="1">
    <source>
        <dbReference type="ARBA" id="ARBA00007227"/>
    </source>
</evidence>
<dbReference type="Pfam" id="PF01381">
    <property type="entry name" value="HTH_3"/>
    <property type="match status" value="1"/>
</dbReference>
<comment type="caution">
    <text evidence="3">The sequence shown here is derived from an EMBL/GenBank/DDBJ whole genome shotgun (WGS) entry which is preliminary data.</text>
</comment>
<dbReference type="Gene3D" id="1.10.10.2910">
    <property type="match status" value="1"/>
</dbReference>
<dbReference type="InterPro" id="IPR001387">
    <property type="entry name" value="Cro/C1-type_HTH"/>
</dbReference>
<dbReference type="SMART" id="SM00530">
    <property type="entry name" value="HTH_XRE"/>
    <property type="match status" value="1"/>
</dbReference>
<dbReference type="InterPro" id="IPR052345">
    <property type="entry name" value="Rad_response_metalloprotease"/>
</dbReference>
<name>A0ABN1HN17_9SPHN</name>
<dbReference type="PROSITE" id="PS50943">
    <property type="entry name" value="HTH_CROC1"/>
    <property type="match status" value="1"/>
</dbReference>
<evidence type="ECO:0000313" key="3">
    <source>
        <dbReference type="EMBL" id="GAA0659958.1"/>
    </source>
</evidence>
<keyword evidence="4" id="KW-1185">Reference proteome</keyword>
<protein>
    <submittedName>
        <fullName evidence="3">ImmA/IrrE family metallo-endopeptidase</fullName>
    </submittedName>
</protein>
<dbReference type="Gene3D" id="1.10.260.40">
    <property type="entry name" value="lambda repressor-like DNA-binding domains"/>
    <property type="match status" value="1"/>
</dbReference>
<dbReference type="PANTHER" id="PTHR43236:SF1">
    <property type="entry name" value="BLL7220 PROTEIN"/>
    <property type="match status" value="1"/>
</dbReference>
<dbReference type="RefSeq" id="WP_163960308.1">
    <property type="nucleotide sequence ID" value="NZ_BAAAES010000003.1"/>
</dbReference>
<accession>A0ABN1HN17</accession>
<reference evidence="3 4" key="1">
    <citation type="journal article" date="2019" name="Int. J. Syst. Evol. Microbiol.">
        <title>The Global Catalogue of Microorganisms (GCM) 10K type strain sequencing project: providing services to taxonomists for standard genome sequencing and annotation.</title>
        <authorList>
            <consortium name="The Broad Institute Genomics Platform"/>
            <consortium name="The Broad Institute Genome Sequencing Center for Infectious Disease"/>
            <person name="Wu L."/>
            <person name="Ma J."/>
        </authorList>
    </citation>
    <scope>NUCLEOTIDE SEQUENCE [LARGE SCALE GENOMIC DNA]</scope>
    <source>
        <strain evidence="3 4">JCM 14603</strain>
    </source>
</reference>
<dbReference type="InterPro" id="IPR010359">
    <property type="entry name" value="IrrE_HExxH"/>
</dbReference>
<proteinExistence type="inferred from homology"/>
<dbReference type="Proteomes" id="UP001500238">
    <property type="component" value="Unassembled WGS sequence"/>
</dbReference>
<evidence type="ECO:0000313" key="4">
    <source>
        <dbReference type="Proteomes" id="UP001500238"/>
    </source>
</evidence>
<comment type="similarity">
    <text evidence="1">Belongs to the short-chain fatty acyl-CoA assimilation regulator (ScfR) family.</text>
</comment>
<sequence length="361" mass="40480">MFSPSRLRVARKRRGLNKTQLADRIDVDLRSVTGYERGDYEPSSDTLGRIAVALRFPAAFFAGADLHEPTNRTASFRSMARMAASRREAALASGALAFLLNDWIETRFALPQPDLLDLREEDPETAAMVLRQHWLLGEKPIRNVVHLLESKGVRVYSMAEDTAEVDAFSLWREATPFVFLNTQKSAERSRFDAAHELGHLVLHRHDEPRGREAEQEANRFASAFLMPRGSVLAHAPMMPTLETLIRLKHHWIVSVGALAYRLQALGLLSEWNYRGLCIDMGQRGYRTAEPEGAQREMSLVIPKIFAALREDGMTKADVAGALHIEPNELDRLVFGLAVMGLHSDAVPSTTAPRTPRLQLVR</sequence>
<feature type="domain" description="HTH cro/C1-type" evidence="2">
    <location>
        <begin position="7"/>
        <end position="61"/>
    </location>
</feature>
<dbReference type="PANTHER" id="PTHR43236">
    <property type="entry name" value="ANTITOXIN HIGA1"/>
    <property type="match status" value="1"/>
</dbReference>
<dbReference type="SUPFAM" id="SSF47413">
    <property type="entry name" value="lambda repressor-like DNA-binding domains"/>
    <property type="match status" value="1"/>
</dbReference>
<dbReference type="EMBL" id="BAAAES010000003">
    <property type="protein sequence ID" value="GAA0659958.1"/>
    <property type="molecule type" value="Genomic_DNA"/>
</dbReference>
<dbReference type="InterPro" id="IPR010982">
    <property type="entry name" value="Lambda_DNA-bd_dom_sf"/>
</dbReference>
<dbReference type="CDD" id="cd00093">
    <property type="entry name" value="HTH_XRE"/>
    <property type="match status" value="1"/>
</dbReference>
<evidence type="ECO:0000259" key="2">
    <source>
        <dbReference type="PROSITE" id="PS50943"/>
    </source>
</evidence>
<dbReference type="Pfam" id="PF06114">
    <property type="entry name" value="Peptidase_M78"/>
    <property type="match status" value="1"/>
</dbReference>
<gene>
    <name evidence="3" type="ORF">GCM10009102_05570</name>
</gene>
<organism evidence="3 4">
    <name type="scientific">Sphingomonas insulae</name>
    <dbReference type="NCBI Taxonomy" id="424800"/>
    <lineage>
        <taxon>Bacteria</taxon>
        <taxon>Pseudomonadati</taxon>
        <taxon>Pseudomonadota</taxon>
        <taxon>Alphaproteobacteria</taxon>
        <taxon>Sphingomonadales</taxon>
        <taxon>Sphingomonadaceae</taxon>
        <taxon>Sphingomonas</taxon>
    </lineage>
</organism>